<proteinExistence type="predicted"/>
<protein>
    <recommendedName>
        <fullName evidence="5">2-C-methyl-D-erythritol 4-phosphate cytidylyltransferase</fullName>
    </recommendedName>
</protein>
<dbReference type="Proteomes" id="UP000264062">
    <property type="component" value="Unassembled WGS sequence"/>
</dbReference>
<evidence type="ECO:0000256" key="1">
    <source>
        <dbReference type="ARBA" id="ARBA00022679"/>
    </source>
</evidence>
<dbReference type="InterPro" id="IPR034683">
    <property type="entry name" value="IspD/TarI"/>
</dbReference>
<name>A0A350H804_UNCW3</name>
<dbReference type="PANTHER" id="PTHR32125:SF4">
    <property type="entry name" value="2-C-METHYL-D-ERYTHRITOL 4-PHOSPHATE CYTIDYLYLTRANSFERASE, CHLOROPLASTIC"/>
    <property type="match status" value="1"/>
</dbReference>
<keyword evidence="2" id="KW-0548">Nucleotidyltransferase</keyword>
<evidence type="ECO:0000313" key="4">
    <source>
        <dbReference type="Proteomes" id="UP000264062"/>
    </source>
</evidence>
<dbReference type="SUPFAM" id="SSF53448">
    <property type="entry name" value="Nucleotide-diphospho-sugar transferases"/>
    <property type="match status" value="1"/>
</dbReference>
<evidence type="ECO:0000313" key="3">
    <source>
        <dbReference type="EMBL" id="HAV91670.1"/>
    </source>
</evidence>
<reference evidence="3 4" key="1">
    <citation type="journal article" date="2018" name="Nat. Biotechnol.">
        <title>A standardized bacterial taxonomy based on genome phylogeny substantially revises the tree of life.</title>
        <authorList>
            <person name="Parks D.H."/>
            <person name="Chuvochina M."/>
            <person name="Waite D.W."/>
            <person name="Rinke C."/>
            <person name="Skarshewski A."/>
            <person name="Chaumeil P.A."/>
            <person name="Hugenholtz P."/>
        </authorList>
    </citation>
    <scope>NUCLEOTIDE SEQUENCE [LARGE SCALE GENOMIC DNA]</scope>
    <source>
        <strain evidence="3">UBA9956</strain>
    </source>
</reference>
<evidence type="ECO:0008006" key="5">
    <source>
        <dbReference type="Google" id="ProtNLM"/>
    </source>
</evidence>
<organism evidence="3 4">
    <name type="scientific">candidate division WOR-3 bacterium</name>
    <dbReference type="NCBI Taxonomy" id="2052148"/>
    <lineage>
        <taxon>Bacteria</taxon>
        <taxon>Bacteria division WOR-3</taxon>
    </lineage>
</organism>
<sequence>MQKLKKYLKYQEKRPYMQRRKINDANVIIVAAGASARFGRKTKKIFFLLDKKPVIIHTIEKFKKFFADSDIIIVVAEEDMLKMRRTLDKFSLNEIRVVKGGEKRCFSVFNGLKEAAKRRVFIHDGARPFLSGETILSLSRSLLKKNECVAPAYKPSETVRIIKKGKYEILDRQNIFLMQTPQACFRDVYLKILEKRIAENKFFTDDAEYFINENMKLKIIDGDKNNIKITFGMDIKTAEEIIKKGDSCS</sequence>
<keyword evidence="1" id="KW-0808">Transferase</keyword>
<dbReference type="GO" id="GO:0050518">
    <property type="term" value="F:2-C-methyl-D-erythritol 4-phosphate cytidylyltransferase activity"/>
    <property type="evidence" value="ECO:0007669"/>
    <property type="project" value="TreeGrafter"/>
</dbReference>
<dbReference type="EMBL" id="DMZY01000020">
    <property type="protein sequence ID" value="HAV91670.1"/>
    <property type="molecule type" value="Genomic_DNA"/>
</dbReference>
<dbReference type="AlphaFoldDB" id="A0A350H804"/>
<dbReference type="Pfam" id="PF01128">
    <property type="entry name" value="IspD"/>
    <property type="match status" value="1"/>
</dbReference>
<gene>
    <name evidence="3" type="ORF">DCW38_00590</name>
</gene>
<accession>A0A350H804</accession>
<dbReference type="PANTHER" id="PTHR32125">
    <property type="entry name" value="2-C-METHYL-D-ERYTHRITOL 4-PHOSPHATE CYTIDYLYLTRANSFERASE, CHLOROPLASTIC"/>
    <property type="match status" value="1"/>
</dbReference>
<dbReference type="Gene3D" id="3.90.550.10">
    <property type="entry name" value="Spore Coat Polysaccharide Biosynthesis Protein SpsA, Chain A"/>
    <property type="match status" value="1"/>
</dbReference>
<dbReference type="InterPro" id="IPR029044">
    <property type="entry name" value="Nucleotide-diphossugar_trans"/>
</dbReference>
<dbReference type="CDD" id="cd02516">
    <property type="entry name" value="CDP-ME_synthetase"/>
    <property type="match status" value="1"/>
</dbReference>
<evidence type="ECO:0000256" key="2">
    <source>
        <dbReference type="ARBA" id="ARBA00022695"/>
    </source>
</evidence>
<comment type="caution">
    <text evidence="3">The sequence shown here is derived from an EMBL/GenBank/DDBJ whole genome shotgun (WGS) entry which is preliminary data.</text>
</comment>
<dbReference type="InterPro" id="IPR050088">
    <property type="entry name" value="IspD/TarI_cytidylyltransf_bact"/>
</dbReference>